<evidence type="ECO:0000313" key="2">
    <source>
        <dbReference type="Proteomes" id="UP000221369"/>
    </source>
</evidence>
<keyword evidence="2" id="KW-1185">Reference proteome</keyword>
<reference evidence="1 2" key="1">
    <citation type="submission" date="2017-10" db="EMBL/GenBank/DDBJ databases">
        <title>Sequencing the genomes of 1000 actinobacteria strains.</title>
        <authorList>
            <person name="Klenk H.-P."/>
        </authorList>
    </citation>
    <scope>NUCLEOTIDE SEQUENCE [LARGE SCALE GENOMIC DNA]</scope>
    <source>
        <strain evidence="1 2">DSM 21798</strain>
    </source>
</reference>
<dbReference type="AlphaFoldDB" id="A0A2A9DZN9"/>
<protein>
    <submittedName>
        <fullName evidence="1">Uncharacterized protein</fullName>
    </submittedName>
</protein>
<accession>A0A2A9DZN9</accession>
<dbReference type="EMBL" id="PDJE01000001">
    <property type="protein sequence ID" value="PFG32063.1"/>
    <property type="molecule type" value="Genomic_DNA"/>
</dbReference>
<gene>
    <name evidence="1" type="ORF">ATJ78_3047</name>
</gene>
<evidence type="ECO:0000313" key="1">
    <source>
        <dbReference type="EMBL" id="PFG32063.1"/>
    </source>
</evidence>
<dbReference type="Proteomes" id="UP000221369">
    <property type="component" value="Unassembled WGS sequence"/>
</dbReference>
<comment type="caution">
    <text evidence="1">The sequence shown here is derived from an EMBL/GenBank/DDBJ whole genome shotgun (WGS) entry which is preliminary data.</text>
</comment>
<organism evidence="1 2">
    <name type="scientific">Paramicrobacterium agarici</name>
    <dbReference type="NCBI Taxonomy" id="630514"/>
    <lineage>
        <taxon>Bacteria</taxon>
        <taxon>Bacillati</taxon>
        <taxon>Actinomycetota</taxon>
        <taxon>Actinomycetes</taxon>
        <taxon>Micrococcales</taxon>
        <taxon>Microbacteriaceae</taxon>
        <taxon>Paramicrobacterium</taxon>
    </lineage>
</organism>
<sequence length="30" mass="3031">MSIAISGQQPSGRLLRARAVVGYSGPVGAM</sequence>
<proteinExistence type="predicted"/>
<name>A0A2A9DZN9_9MICO</name>